<dbReference type="EMBL" id="QZJF01000017">
    <property type="protein sequence ID" value="RJR27007.1"/>
    <property type="molecule type" value="Genomic_DNA"/>
</dbReference>
<dbReference type="AlphaFoldDB" id="A0A3A4ZJI2"/>
<evidence type="ECO:0000256" key="2">
    <source>
        <dbReference type="HAMAP-Rule" id="MF_00674"/>
    </source>
</evidence>
<dbReference type="InterPro" id="IPR002852">
    <property type="entry name" value="UPF0251"/>
</dbReference>
<dbReference type="Pfam" id="PF02001">
    <property type="entry name" value="DUF134"/>
    <property type="match status" value="1"/>
</dbReference>
<proteinExistence type="inferred from homology"/>
<dbReference type="PANTHER" id="PTHR37478:SF2">
    <property type="entry name" value="UPF0251 PROTEIN TK0562"/>
    <property type="match status" value="1"/>
</dbReference>
<dbReference type="Gene3D" id="1.10.10.10">
    <property type="entry name" value="Winged helix-like DNA-binding domain superfamily/Winged helix DNA-binding domain"/>
    <property type="match status" value="1"/>
</dbReference>
<dbReference type="Proteomes" id="UP000265540">
    <property type="component" value="Unassembled WGS sequence"/>
</dbReference>
<sequence length="99" mass="11457">MPRPKLRRHLRFNPEVIFFKPRGVPLRNLEVVELFPDEIEAIKLYFVDDLDQTKSAEMMKISQPTFARIVNSAMKKLSMAIVEGKAIQISHKDDAFKGQ</sequence>
<dbReference type="PANTHER" id="PTHR37478">
    <property type="match status" value="1"/>
</dbReference>
<protein>
    <recommendedName>
        <fullName evidence="2">UPF0251 protein C4561_04495</fullName>
    </recommendedName>
</protein>
<comment type="similarity">
    <text evidence="1 2">Belongs to the UPF0251 family.</text>
</comment>
<gene>
    <name evidence="3" type="ORF">C4561_04495</name>
</gene>
<dbReference type="SUPFAM" id="SSF88659">
    <property type="entry name" value="Sigma3 and sigma4 domains of RNA polymerase sigma factors"/>
    <property type="match status" value="1"/>
</dbReference>
<comment type="caution">
    <text evidence="3">The sequence shown here is derived from an EMBL/GenBank/DDBJ whole genome shotgun (WGS) entry which is preliminary data.</text>
</comment>
<dbReference type="InterPro" id="IPR036388">
    <property type="entry name" value="WH-like_DNA-bd_sf"/>
</dbReference>
<accession>A0A3A4ZJI2</accession>
<evidence type="ECO:0000313" key="3">
    <source>
        <dbReference type="EMBL" id="RJR27007.1"/>
    </source>
</evidence>
<evidence type="ECO:0000313" key="4">
    <source>
        <dbReference type="Proteomes" id="UP000265540"/>
    </source>
</evidence>
<name>A0A3A4ZJI2_UNCKA</name>
<dbReference type="HAMAP" id="MF_00674">
    <property type="entry name" value="UPF0251"/>
    <property type="match status" value="1"/>
</dbReference>
<reference evidence="3 4" key="1">
    <citation type="journal article" date="2017" name="ISME J.">
        <title>Energy and carbon metabolisms in a deep terrestrial subsurface fluid microbial community.</title>
        <authorList>
            <person name="Momper L."/>
            <person name="Jungbluth S.P."/>
            <person name="Lee M.D."/>
            <person name="Amend J.P."/>
        </authorList>
    </citation>
    <scope>NUCLEOTIDE SEQUENCE [LARGE SCALE GENOMIC DNA]</scope>
    <source>
        <strain evidence="3">SURF_46</strain>
    </source>
</reference>
<dbReference type="InterPro" id="IPR013324">
    <property type="entry name" value="RNA_pol_sigma_r3/r4-like"/>
</dbReference>
<organism evidence="3 4">
    <name type="scientific">candidate division WWE3 bacterium</name>
    <dbReference type="NCBI Taxonomy" id="2053526"/>
    <lineage>
        <taxon>Bacteria</taxon>
        <taxon>Katanobacteria</taxon>
    </lineage>
</organism>
<evidence type="ECO:0000256" key="1">
    <source>
        <dbReference type="ARBA" id="ARBA00009350"/>
    </source>
</evidence>